<evidence type="ECO:0008006" key="4">
    <source>
        <dbReference type="Google" id="ProtNLM"/>
    </source>
</evidence>
<dbReference type="AlphaFoldDB" id="A0A0F5Y9L4"/>
<evidence type="ECO:0000313" key="3">
    <source>
        <dbReference type="Proteomes" id="UP000033607"/>
    </source>
</evidence>
<evidence type="ECO:0000313" key="1">
    <source>
        <dbReference type="EMBL" id="KKD34910.1"/>
    </source>
</evidence>
<gene>
    <name evidence="1" type="ORF">WN50_28235</name>
    <name evidence="2" type="ORF">WN50_32385</name>
</gene>
<dbReference type="EMBL" id="LATL02000150">
    <property type="protein sequence ID" value="KKD34910.1"/>
    <property type="molecule type" value="Genomic_DNA"/>
</dbReference>
<dbReference type="Proteomes" id="UP000033607">
    <property type="component" value="Unassembled WGS sequence"/>
</dbReference>
<proteinExistence type="predicted"/>
<name>A0A0F5Y9L4_9CYAN</name>
<comment type="caution">
    <text evidence="1">The sequence shown here is derived from an EMBL/GenBank/DDBJ whole genome shotgun (WGS) entry which is preliminary data.</text>
</comment>
<accession>A0A0F5Y9L4</accession>
<organism evidence="1 3">
    <name type="scientific">Limnoraphis robusta CS-951</name>
    <dbReference type="NCBI Taxonomy" id="1637645"/>
    <lineage>
        <taxon>Bacteria</taxon>
        <taxon>Bacillati</taxon>
        <taxon>Cyanobacteriota</taxon>
        <taxon>Cyanophyceae</taxon>
        <taxon>Oscillatoriophycideae</taxon>
        <taxon>Oscillatoriales</taxon>
        <taxon>Sirenicapillariaceae</taxon>
        <taxon>Limnoraphis</taxon>
    </lineage>
</organism>
<dbReference type="RefSeq" id="WP_046281947.1">
    <property type="nucleotide sequence ID" value="NZ_LATL02000055.1"/>
</dbReference>
<evidence type="ECO:0000313" key="2">
    <source>
        <dbReference type="EMBL" id="KMW70828.1"/>
    </source>
</evidence>
<reference evidence="1 3" key="1">
    <citation type="submission" date="2015-06" db="EMBL/GenBank/DDBJ databases">
        <title>Draft genome assembly of filamentous brackish cyanobacterium Limnoraphis robusta strain CS-951.</title>
        <authorList>
            <person name="Willis A."/>
            <person name="Parks M."/>
            <person name="Burford M.A."/>
        </authorList>
    </citation>
    <scope>NUCLEOTIDE SEQUENCE [LARGE SCALE GENOMIC DNA]</scope>
    <source>
        <strain evidence="1 3">CS-951</strain>
    </source>
</reference>
<sequence length="98" mass="10988">MEVQGKKISIAAYGLLRFLEEQPQPFNWSSVKPCMQPDSSYKIRSLIGELKDAKLLTCKQLIHGNSFGEMVYWTYQYTGKDIESSPGRVIPGKGSKAS</sequence>
<dbReference type="EMBL" id="LATL02000055">
    <property type="protein sequence ID" value="KMW70828.1"/>
    <property type="molecule type" value="Genomic_DNA"/>
</dbReference>
<protein>
    <recommendedName>
        <fullName evidence="4">Transcriptional regulator</fullName>
    </recommendedName>
</protein>